<reference evidence="3 4" key="1">
    <citation type="submission" date="2018-11" db="EMBL/GenBank/DDBJ databases">
        <authorList>
            <person name="Li F."/>
        </authorList>
    </citation>
    <scope>NUCLEOTIDE SEQUENCE [LARGE SCALE GENOMIC DNA]</scope>
    <source>
        <strain evidence="3 4">YS17T</strain>
    </source>
</reference>
<dbReference type="GO" id="GO:0016787">
    <property type="term" value="F:hydrolase activity"/>
    <property type="evidence" value="ECO:0007669"/>
    <property type="project" value="UniProtKB-KW"/>
</dbReference>
<evidence type="ECO:0000256" key="1">
    <source>
        <dbReference type="ARBA" id="ARBA00022801"/>
    </source>
</evidence>
<feature type="domain" description="Alpha/beta hydrolase fold-3" evidence="2">
    <location>
        <begin position="84"/>
        <end position="290"/>
    </location>
</feature>
<dbReference type="PANTHER" id="PTHR48081">
    <property type="entry name" value="AB HYDROLASE SUPERFAMILY PROTEIN C4A8.06C"/>
    <property type="match status" value="1"/>
</dbReference>
<dbReference type="SUPFAM" id="SSF53474">
    <property type="entry name" value="alpha/beta-Hydrolases"/>
    <property type="match status" value="1"/>
</dbReference>
<dbReference type="AlphaFoldDB" id="A0A3N6WS15"/>
<organism evidence="3 4">
    <name type="scientific">Aeromicrobium camelliae</name>
    <dbReference type="NCBI Taxonomy" id="1538144"/>
    <lineage>
        <taxon>Bacteria</taxon>
        <taxon>Bacillati</taxon>
        <taxon>Actinomycetota</taxon>
        <taxon>Actinomycetes</taxon>
        <taxon>Propionibacteriales</taxon>
        <taxon>Nocardioidaceae</taxon>
        <taxon>Aeromicrobium</taxon>
    </lineage>
</organism>
<dbReference type="OrthoDB" id="3181909at2"/>
<name>A0A3N6WS15_9ACTN</name>
<evidence type="ECO:0000259" key="2">
    <source>
        <dbReference type="Pfam" id="PF07859"/>
    </source>
</evidence>
<dbReference type="InterPro" id="IPR013094">
    <property type="entry name" value="AB_hydrolase_3"/>
</dbReference>
<dbReference type="InterPro" id="IPR029058">
    <property type="entry name" value="AB_hydrolase_fold"/>
</dbReference>
<evidence type="ECO:0000313" key="4">
    <source>
        <dbReference type="Proteomes" id="UP000275225"/>
    </source>
</evidence>
<evidence type="ECO:0000313" key="3">
    <source>
        <dbReference type="EMBL" id="RQN10199.1"/>
    </source>
</evidence>
<gene>
    <name evidence="3" type="ORF">EHW97_01550</name>
</gene>
<dbReference type="EMBL" id="RQJX01000001">
    <property type="protein sequence ID" value="RQN10199.1"/>
    <property type="molecule type" value="Genomic_DNA"/>
</dbReference>
<keyword evidence="1 3" id="KW-0378">Hydrolase</keyword>
<sequence length="317" mass="35088">MSVRVRLLGLVLNRVTQPIEEVTDHAAQRAKRLALQRSVVGRWVFGRPDRRVTVEELDVTLPGRTLPALVYRPKAAGTGPRPVVVNYHGGGWVQGNTEQSGWLASRVAARTGAVVISPSYRFAPEHPFPAAADDAWETLRWIIDRAARIGVDPERVAVMGDSAGGNLAAVTALTTRDEGEPRLRAQVLIYPAVEMYEKYPSELRMPKAPVLTSANMRTFVQLYLQDAYGTDDWRASPLRATKHEDLPPAFILTAEFDPLLDNGSRYRDALQRAGVPVRYRMYTDAIHGFVSLPGLVGKQARQAVDDITDFLAERLAP</sequence>
<keyword evidence="4" id="KW-1185">Reference proteome</keyword>
<comment type="caution">
    <text evidence="3">The sequence shown here is derived from an EMBL/GenBank/DDBJ whole genome shotgun (WGS) entry which is preliminary data.</text>
</comment>
<dbReference type="Pfam" id="PF07859">
    <property type="entry name" value="Abhydrolase_3"/>
    <property type="match status" value="1"/>
</dbReference>
<dbReference type="Proteomes" id="UP000275225">
    <property type="component" value="Unassembled WGS sequence"/>
</dbReference>
<dbReference type="InterPro" id="IPR050300">
    <property type="entry name" value="GDXG_lipolytic_enzyme"/>
</dbReference>
<protein>
    <submittedName>
        <fullName evidence="3">Alpha/beta hydrolase</fullName>
    </submittedName>
</protein>
<dbReference type="PANTHER" id="PTHR48081:SF8">
    <property type="entry name" value="ALPHA_BETA HYDROLASE FOLD-3 DOMAIN-CONTAINING PROTEIN-RELATED"/>
    <property type="match status" value="1"/>
</dbReference>
<accession>A0A3N6WS15</accession>
<proteinExistence type="predicted"/>
<dbReference type="Gene3D" id="3.40.50.1820">
    <property type="entry name" value="alpha/beta hydrolase"/>
    <property type="match status" value="1"/>
</dbReference>
<dbReference type="RefSeq" id="WP_124235394.1">
    <property type="nucleotide sequence ID" value="NZ_JBHUFI010000007.1"/>
</dbReference>